<dbReference type="EMBL" id="MQVM01000003">
    <property type="protein sequence ID" value="ONH76730.1"/>
    <property type="molecule type" value="Genomic_DNA"/>
</dbReference>
<reference evidence="15" key="3">
    <citation type="journal article" date="2017" name="Genome Announc.">
        <title>Genome sequences of Cyberlindnera fabianii 65, Pichia kudriavzevii 129, and Saccharomyces cerevisiae 131 isolated from fermented masau fruits in Zimbabwe.</title>
        <authorList>
            <person name="van Rijswijck I.M.H."/>
            <person name="Derks M.F.L."/>
            <person name="Abee T."/>
            <person name="de Ridder D."/>
            <person name="Smid E.J."/>
        </authorList>
    </citation>
    <scope>NUCLEOTIDE SEQUENCE [LARGE SCALE GENOMIC DNA]</scope>
    <source>
        <strain evidence="15">129</strain>
    </source>
</reference>
<reference evidence="11" key="2">
    <citation type="submission" date="2014-08" db="EMBL/GenBank/DDBJ databases">
        <title>Exploiting Issatchenkia orientalis SD108 for Succinic Acid Production.</title>
        <authorList>
            <person name="Xiao H."/>
            <person name="Shao Z."/>
            <person name="Jiang Y."/>
            <person name="Dole S."/>
            <person name="Zhao H."/>
        </authorList>
    </citation>
    <scope>NUCLEOTIDE SEQUENCE [LARGE SCALE GENOMIC DNA]</scope>
    <source>
        <strain evidence="11">SD108</strain>
    </source>
</reference>
<accession>A0A099NX43</accession>
<gene>
    <name evidence="12" type="ORF">BOH78_0831</name>
    <name evidence="13" type="ORF">CAS74_001577</name>
    <name evidence="11" type="ORF">JL09_g3474</name>
</gene>
<evidence type="ECO:0000313" key="12">
    <source>
        <dbReference type="EMBL" id="ONH76730.1"/>
    </source>
</evidence>
<sequence length="560" mass="62113">MAPTAVDIHNEYKQNVSNEQEIPFNKTERKSSIASKLGLNPDAKIHYNSAVPILYEDGLKEKGTTISSSGALIAFSGSKTGRSPKDKRIVDEETSTDNIWWGPVNKKVDENTWNISKSRAIDYLRTREKVYIIDAFAGWDPRYRIKVRIVCARAYHALFMKNMLIRPTTEELKNFGEPDFTIWNAGQFPANVYTKGMTSSTSVEINFKSMEMVILGTEYAGEMKKGIFTVMFYLMPIRHKVLTLHSSANQGKKDGDVTLFFGLSGTGKTTLSADPHRELIGDDEHCWSDHGVFNIEGGCYAKCLDLSAEREPEIFNAIRFGSVLENVVYDPVDRTVDYSAANVTENTRCAYPIDFIPSAKIPCLADSHPKNIVLLTCDARGVLPPVSKLTNAQVMYHFISGYTSKMAGTEVGVTEPEATFSACFGQPFLVLHPMKYAQQLSDKMAEHSSTAWLLNTGWTGQSYVKGGKRCPLKYTRAILDAIHSGELAKQEFETYPTFGLQVPKTCPGVPESVLNPSKHWATGEADFKAEVTNLAKLFAENFEKYSAECTAEVVAAGPAL</sequence>
<comment type="caution">
    <text evidence="11">The sequence shown here is derived from an EMBL/GenBank/DDBJ whole genome shotgun (WGS) entry which is preliminary data.</text>
</comment>
<comment type="catalytic activity">
    <reaction evidence="10">
        <text>oxaloacetate + ATP = phosphoenolpyruvate + ADP + CO2</text>
        <dbReference type="Rhea" id="RHEA:18617"/>
        <dbReference type="ChEBI" id="CHEBI:16452"/>
        <dbReference type="ChEBI" id="CHEBI:16526"/>
        <dbReference type="ChEBI" id="CHEBI:30616"/>
        <dbReference type="ChEBI" id="CHEBI:58702"/>
        <dbReference type="ChEBI" id="CHEBI:456216"/>
        <dbReference type="EC" id="4.1.1.49"/>
    </reaction>
</comment>
<dbReference type="EC" id="4.1.1.49" evidence="3"/>
<dbReference type="AlphaFoldDB" id="A0A099NX43"/>
<evidence type="ECO:0000256" key="3">
    <source>
        <dbReference type="ARBA" id="ARBA00012363"/>
    </source>
</evidence>
<evidence type="ECO:0000313" key="16">
    <source>
        <dbReference type="Proteomes" id="UP000195871"/>
    </source>
</evidence>
<dbReference type="PROSITE" id="PS00532">
    <property type="entry name" value="PEPCK_ATP"/>
    <property type="match status" value="1"/>
</dbReference>
<dbReference type="VEuPathDB" id="FungiDB:C5L36_0A03670"/>
<dbReference type="FunFam" id="3.40.449.10:FF:000002">
    <property type="entry name" value="Phosphoenolpyruvate carboxykinase [ATP]"/>
    <property type="match status" value="1"/>
</dbReference>
<dbReference type="UniPathway" id="UPA00138"/>
<dbReference type="EMBL" id="NHMM01000002">
    <property type="protein sequence ID" value="OUT23259.1"/>
    <property type="molecule type" value="Genomic_DNA"/>
</dbReference>
<reference evidence="14" key="1">
    <citation type="journal article" date="2014" name="Microb. Cell Fact.">
        <title>Exploiting Issatchenkia orientalis SD108 for succinic acid production.</title>
        <authorList>
            <person name="Xiao H."/>
            <person name="Shao Z."/>
            <person name="Jiang Y."/>
            <person name="Dole S."/>
            <person name="Zhao H."/>
        </authorList>
    </citation>
    <scope>NUCLEOTIDE SEQUENCE [LARGE SCALE GENOMIC DNA]</scope>
    <source>
        <strain evidence="14">SD108</strain>
    </source>
</reference>
<dbReference type="GO" id="GO:0005829">
    <property type="term" value="C:cytosol"/>
    <property type="evidence" value="ECO:0007669"/>
    <property type="project" value="EnsemblFungi"/>
</dbReference>
<dbReference type="NCBIfam" id="TIGR00224">
    <property type="entry name" value="pckA"/>
    <property type="match status" value="1"/>
</dbReference>
<keyword evidence="12" id="KW-0670">Pyruvate</keyword>
<dbReference type="Proteomes" id="UP000195871">
    <property type="component" value="Unassembled WGS sequence"/>
</dbReference>
<evidence type="ECO:0000256" key="4">
    <source>
        <dbReference type="ARBA" id="ARBA00021932"/>
    </source>
</evidence>
<dbReference type="InterPro" id="IPR015994">
    <property type="entry name" value="PEPCK_ATP_CS"/>
</dbReference>
<dbReference type="InterPro" id="IPR013035">
    <property type="entry name" value="PEP_carboxykinase_C"/>
</dbReference>
<dbReference type="NCBIfam" id="NF006820">
    <property type="entry name" value="PRK09344.1-2"/>
    <property type="match status" value="1"/>
</dbReference>
<dbReference type="GO" id="GO:0004612">
    <property type="term" value="F:phosphoenolpyruvate carboxykinase (ATP) activity"/>
    <property type="evidence" value="ECO:0007669"/>
    <property type="project" value="UniProtKB-EC"/>
</dbReference>
<dbReference type="InterPro" id="IPR008210">
    <property type="entry name" value="PEP_carboxykinase_N"/>
</dbReference>
<evidence type="ECO:0000313" key="13">
    <source>
        <dbReference type="EMBL" id="OUT23259.1"/>
    </source>
</evidence>
<dbReference type="Pfam" id="PF01293">
    <property type="entry name" value="PEPCK_ATP"/>
    <property type="match status" value="1"/>
</dbReference>
<evidence type="ECO:0000313" key="14">
    <source>
        <dbReference type="Proteomes" id="UP000029867"/>
    </source>
</evidence>
<dbReference type="FunFam" id="2.170.8.10:FF:000001">
    <property type="entry name" value="Phosphoenolpyruvate carboxykinase (ATP)"/>
    <property type="match status" value="1"/>
</dbReference>
<keyword evidence="7" id="KW-0210">Decarboxylase</keyword>
<comment type="similarity">
    <text evidence="2">Belongs to the phosphoenolpyruvate carboxykinase (ATP) family.</text>
</comment>
<dbReference type="eggNOG" id="ENOG502QQI5">
    <property type="taxonomic scope" value="Eukaryota"/>
</dbReference>
<reference evidence="13 16" key="5">
    <citation type="submission" date="2017-05" db="EMBL/GenBank/DDBJ databases">
        <title>The Genome Sequence of Candida krusei Ckrusei653.</title>
        <authorList>
            <person name="Cuomo C."/>
            <person name="Forche A."/>
            <person name="Young S."/>
            <person name="Abouelleil A."/>
            <person name="Cao P."/>
            <person name="Chapman S."/>
            <person name="Cusick C."/>
            <person name="Shea T."/>
            <person name="Nusbaum C."/>
            <person name="Birren B."/>
        </authorList>
    </citation>
    <scope>NUCLEOTIDE SEQUENCE [LARGE SCALE GENOMIC DNA]</scope>
    <source>
        <strain evidence="13 16">Ckrusei653</strain>
    </source>
</reference>
<keyword evidence="5" id="KW-0312">Gluconeogenesis</keyword>
<proteinExistence type="inferred from homology"/>
<dbReference type="Gene3D" id="3.40.449.10">
    <property type="entry name" value="Phosphoenolpyruvate Carboxykinase, domain 1"/>
    <property type="match status" value="1"/>
</dbReference>
<evidence type="ECO:0000256" key="10">
    <source>
        <dbReference type="ARBA" id="ARBA00047371"/>
    </source>
</evidence>
<dbReference type="PANTHER" id="PTHR30031:SF0">
    <property type="entry name" value="PHOSPHOENOLPYRUVATE CARBOXYKINASE (ATP)"/>
    <property type="match status" value="1"/>
</dbReference>
<evidence type="ECO:0000313" key="15">
    <source>
        <dbReference type="Proteomes" id="UP000189274"/>
    </source>
</evidence>
<evidence type="ECO:0000256" key="8">
    <source>
        <dbReference type="ARBA" id="ARBA00022840"/>
    </source>
</evidence>
<reference evidence="12" key="4">
    <citation type="submission" date="2017-01" db="EMBL/GenBank/DDBJ databases">
        <authorList>
            <person name="Mah S.A."/>
            <person name="Swanson W.J."/>
            <person name="Moy G.W."/>
            <person name="Vacquier V.D."/>
        </authorList>
    </citation>
    <scope>NUCLEOTIDE SEQUENCE [LARGE SCALE GENOMIC DNA]</scope>
    <source>
        <strain evidence="12">129</strain>
    </source>
</reference>
<name>A0A099NX43_PICKU</name>
<dbReference type="Gene3D" id="2.170.8.10">
    <property type="entry name" value="Phosphoenolpyruvate Carboxykinase, domain 2"/>
    <property type="match status" value="1"/>
</dbReference>
<dbReference type="Gene3D" id="3.90.228.20">
    <property type="match status" value="1"/>
</dbReference>
<protein>
    <recommendedName>
        <fullName evidence="4">Phosphoenolpyruvate carboxykinase (ATP)</fullName>
        <ecNumber evidence="3">4.1.1.49</ecNumber>
    </recommendedName>
</protein>
<dbReference type="GO" id="GO:0006094">
    <property type="term" value="P:gluconeogenesis"/>
    <property type="evidence" value="ECO:0007669"/>
    <property type="project" value="UniProtKB-UniPathway"/>
</dbReference>
<organism evidence="11 14">
    <name type="scientific">Pichia kudriavzevii</name>
    <name type="common">Yeast</name>
    <name type="synonym">Issatchenkia orientalis</name>
    <dbReference type="NCBI Taxonomy" id="4909"/>
    <lineage>
        <taxon>Eukaryota</taxon>
        <taxon>Fungi</taxon>
        <taxon>Dikarya</taxon>
        <taxon>Ascomycota</taxon>
        <taxon>Saccharomycotina</taxon>
        <taxon>Pichiomycetes</taxon>
        <taxon>Pichiales</taxon>
        <taxon>Pichiaceae</taxon>
        <taxon>Pichia</taxon>
    </lineage>
</organism>
<dbReference type="Proteomes" id="UP000189274">
    <property type="component" value="Unassembled WGS sequence"/>
</dbReference>
<evidence type="ECO:0000256" key="1">
    <source>
        <dbReference type="ARBA" id="ARBA00004742"/>
    </source>
</evidence>
<dbReference type="Proteomes" id="UP000029867">
    <property type="component" value="Unassembled WGS sequence"/>
</dbReference>
<dbReference type="GO" id="GO:0005524">
    <property type="term" value="F:ATP binding"/>
    <property type="evidence" value="ECO:0007669"/>
    <property type="project" value="UniProtKB-KW"/>
</dbReference>
<dbReference type="HOGENOM" id="CLU_018247_0_1_1"/>
<dbReference type="PANTHER" id="PTHR30031">
    <property type="entry name" value="PHOSPHOENOLPYRUVATE CARBOXYKINASE ATP"/>
    <property type="match status" value="1"/>
</dbReference>
<dbReference type="NCBIfam" id="NF006821">
    <property type="entry name" value="PRK09344.1-3"/>
    <property type="match status" value="1"/>
</dbReference>
<comment type="pathway">
    <text evidence="1">Carbohydrate biosynthesis; gluconeogenesis.</text>
</comment>
<dbReference type="EMBL" id="JQFK01000038">
    <property type="protein sequence ID" value="KGK37378.1"/>
    <property type="molecule type" value="Genomic_DNA"/>
</dbReference>
<dbReference type="SUPFAM" id="SSF68923">
    <property type="entry name" value="PEP carboxykinase N-terminal domain"/>
    <property type="match status" value="1"/>
</dbReference>
<keyword evidence="6" id="KW-0547">Nucleotide-binding</keyword>
<dbReference type="InterPro" id="IPR001272">
    <property type="entry name" value="PEP_carboxykinase_ATP"/>
</dbReference>
<dbReference type="HAMAP" id="MF_00453">
    <property type="entry name" value="PEPCK_ATP"/>
    <property type="match status" value="1"/>
</dbReference>
<dbReference type="PIRSF" id="PIRSF006294">
    <property type="entry name" value="PEP_crbxkin"/>
    <property type="match status" value="1"/>
</dbReference>
<evidence type="ECO:0000256" key="5">
    <source>
        <dbReference type="ARBA" id="ARBA00022432"/>
    </source>
</evidence>
<evidence type="ECO:0000256" key="6">
    <source>
        <dbReference type="ARBA" id="ARBA00022741"/>
    </source>
</evidence>
<evidence type="ECO:0000313" key="11">
    <source>
        <dbReference type="EMBL" id="KGK37378.1"/>
    </source>
</evidence>
<dbReference type="CDD" id="cd00484">
    <property type="entry name" value="PEPCK_ATP"/>
    <property type="match status" value="1"/>
</dbReference>
<evidence type="ECO:0000256" key="7">
    <source>
        <dbReference type="ARBA" id="ARBA00022793"/>
    </source>
</evidence>
<evidence type="ECO:0000256" key="2">
    <source>
        <dbReference type="ARBA" id="ARBA00006052"/>
    </source>
</evidence>
<keyword evidence="9" id="KW-0456">Lyase</keyword>
<keyword evidence="12" id="KW-0418">Kinase</keyword>
<dbReference type="SUPFAM" id="SSF53795">
    <property type="entry name" value="PEP carboxykinase-like"/>
    <property type="match status" value="1"/>
</dbReference>
<dbReference type="GO" id="GO:0016301">
    <property type="term" value="F:kinase activity"/>
    <property type="evidence" value="ECO:0007669"/>
    <property type="project" value="UniProtKB-KW"/>
</dbReference>
<keyword evidence="8" id="KW-0067">ATP-binding</keyword>
<keyword evidence="12" id="KW-0808">Transferase</keyword>
<evidence type="ECO:0000256" key="9">
    <source>
        <dbReference type="ARBA" id="ARBA00023239"/>
    </source>
</evidence>